<evidence type="ECO:0000256" key="3">
    <source>
        <dbReference type="ARBA" id="ARBA00022448"/>
    </source>
</evidence>
<reference evidence="9" key="1">
    <citation type="journal article" date="2016" name="Genome Biol. Evol.">
        <title>Loss of a trans-splicing nad1 intron from Geraniaceae and transfer of the maturase gene matR to the nucleus in Pelargonium.</title>
        <authorList>
            <person name="Grewe F."/>
            <person name="Zhu A."/>
            <person name="Mower J.P."/>
        </authorList>
    </citation>
    <scope>NUCLEOTIDE SEQUENCE</scope>
</reference>
<name>A0A1J0PJT8_9ROSI</name>
<evidence type="ECO:0000256" key="1">
    <source>
        <dbReference type="ARBA" id="ARBA00004141"/>
    </source>
</evidence>
<comment type="subcellular location">
    <subcellularLocation>
        <location evidence="1">Membrane</location>
        <topology evidence="1">Multi-pass membrane protein</topology>
    </subcellularLocation>
</comment>
<evidence type="ECO:0000256" key="4">
    <source>
        <dbReference type="ARBA" id="ARBA00022692"/>
    </source>
</evidence>
<dbReference type="GO" id="GO:1903607">
    <property type="term" value="P:cytochrome c biosynthetic process"/>
    <property type="evidence" value="ECO:0007669"/>
    <property type="project" value="TreeGrafter"/>
</dbReference>
<dbReference type="PANTHER" id="PTHR30070">
    <property type="entry name" value="HEME EXPORTER PROTEIN B"/>
    <property type="match status" value="1"/>
</dbReference>
<feature type="transmembrane region" description="Helical" evidence="8">
    <location>
        <begin position="126"/>
        <end position="149"/>
    </location>
</feature>
<evidence type="ECO:0000256" key="5">
    <source>
        <dbReference type="ARBA" id="ARBA00022748"/>
    </source>
</evidence>
<keyword evidence="7 8" id="KW-0472">Membrane</keyword>
<sequence>MKQPLLKIYYKQILSSTPIISFSLFISYIVLIPLILGFEQNFLCHFHLGFIWISLLFSFLSTDFLKNEKENGTLEIYFLSSFCLPRILLIQLAGHWFIQISCLLFAFPILQSIYQFDRFAMDCLNILLGSLVLTILCGIHSSLALGIGASNLRNSLKTVTTLPTVLPLILFATSIETEWYHILLLIGYFFLFVCLFPFLVSISLQD</sequence>
<feature type="transmembrane region" description="Helical" evidence="8">
    <location>
        <begin position="155"/>
        <end position="175"/>
    </location>
</feature>
<feature type="transmembrane region" description="Helical" evidence="8">
    <location>
        <begin position="182"/>
        <end position="204"/>
    </location>
</feature>
<dbReference type="GO" id="GO:0015232">
    <property type="term" value="F:heme transmembrane transporter activity"/>
    <property type="evidence" value="ECO:0007669"/>
    <property type="project" value="InterPro"/>
</dbReference>
<keyword evidence="9" id="KW-0496">Mitochondrion</keyword>
<keyword evidence="3" id="KW-0813">Transport</keyword>
<gene>
    <name evidence="9" type="primary">ccmB</name>
</gene>
<evidence type="ECO:0000256" key="7">
    <source>
        <dbReference type="ARBA" id="ARBA00023136"/>
    </source>
</evidence>
<comment type="similarity">
    <text evidence="2">Belongs to the CcmB/CycW/HelB family.</text>
</comment>
<dbReference type="EMBL" id="KX824087">
    <property type="protein sequence ID" value="APD51394.1"/>
    <property type="molecule type" value="Genomic_DNA"/>
</dbReference>
<organism evidence="9">
    <name type="scientific">Pelargonium citronellum</name>
    <dbReference type="NCBI Taxonomy" id="73188"/>
    <lineage>
        <taxon>Eukaryota</taxon>
        <taxon>Viridiplantae</taxon>
        <taxon>Streptophyta</taxon>
        <taxon>Embryophyta</taxon>
        <taxon>Tracheophyta</taxon>
        <taxon>Spermatophyta</taxon>
        <taxon>Magnoliopsida</taxon>
        <taxon>eudicotyledons</taxon>
        <taxon>Gunneridae</taxon>
        <taxon>Pentapetalae</taxon>
        <taxon>rosids</taxon>
        <taxon>malvids</taxon>
        <taxon>Geraniales</taxon>
        <taxon>Geraniaceae</taxon>
        <taxon>Pelargonium</taxon>
    </lineage>
</organism>
<dbReference type="PANTHER" id="PTHR30070:SF1">
    <property type="entry name" value="CYTOCHROME C BIOGENESIS B-RELATED"/>
    <property type="match status" value="1"/>
</dbReference>
<proteinExistence type="inferred from homology"/>
<evidence type="ECO:0000256" key="6">
    <source>
        <dbReference type="ARBA" id="ARBA00022989"/>
    </source>
</evidence>
<geneLocation type="mitochondrion" evidence="9"/>
<dbReference type="Pfam" id="PF03379">
    <property type="entry name" value="CcmB"/>
    <property type="match status" value="1"/>
</dbReference>
<dbReference type="GO" id="GO:0016020">
    <property type="term" value="C:membrane"/>
    <property type="evidence" value="ECO:0007669"/>
    <property type="project" value="UniProtKB-SubCell"/>
</dbReference>
<protein>
    <submittedName>
        <fullName evidence="9">Cytochrome c biogenesis B</fullName>
    </submittedName>
</protein>
<dbReference type="GO" id="GO:0017004">
    <property type="term" value="P:cytochrome complex assembly"/>
    <property type="evidence" value="ECO:0007669"/>
    <property type="project" value="UniProtKB-KW"/>
</dbReference>
<dbReference type="AlphaFoldDB" id="A0A1J0PJT8"/>
<feature type="transmembrane region" description="Helical" evidence="8">
    <location>
        <begin position="42"/>
        <end position="60"/>
    </location>
</feature>
<keyword evidence="5" id="KW-0201">Cytochrome c-type biogenesis</keyword>
<keyword evidence="4 8" id="KW-0812">Transmembrane</keyword>
<feature type="transmembrane region" description="Helical" evidence="8">
    <location>
        <begin position="12"/>
        <end position="36"/>
    </location>
</feature>
<evidence type="ECO:0000256" key="8">
    <source>
        <dbReference type="SAM" id="Phobius"/>
    </source>
</evidence>
<evidence type="ECO:0000256" key="2">
    <source>
        <dbReference type="ARBA" id="ARBA00010544"/>
    </source>
</evidence>
<feature type="transmembrane region" description="Helical" evidence="8">
    <location>
        <begin position="96"/>
        <end position="114"/>
    </location>
</feature>
<accession>A0A1J0PJT8</accession>
<keyword evidence="6 8" id="KW-1133">Transmembrane helix</keyword>
<dbReference type="PRINTS" id="PR01414">
    <property type="entry name" value="CCMBBIOGNSIS"/>
</dbReference>
<evidence type="ECO:0000313" key="9">
    <source>
        <dbReference type="EMBL" id="APD51394.1"/>
    </source>
</evidence>
<dbReference type="InterPro" id="IPR003544">
    <property type="entry name" value="Cyt_c_biogenesis_CcmB"/>
</dbReference>